<dbReference type="AlphaFoldDB" id="L9X203"/>
<evidence type="ECO:0000313" key="1">
    <source>
        <dbReference type="EMBL" id="ELY55486.1"/>
    </source>
</evidence>
<dbReference type="RefSeq" id="WP_005558417.1">
    <property type="nucleotide sequence ID" value="NZ_AOIB01000031.1"/>
</dbReference>
<reference evidence="1 2" key="1">
    <citation type="journal article" date="2014" name="PLoS Genet.">
        <title>Phylogenetically driven sequencing of extremely halophilic archaea reveals strategies for static and dynamic osmo-response.</title>
        <authorList>
            <person name="Becker E.A."/>
            <person name="Seitzer P.M."/>
            <person name="Tritt A."/>
            <person name="Larsen D."/>
            <person name="Krusor M."/>
            <person name="Yao A.I."/>
            <person name="Wu D."/>
            <person name="Madern D."/>
            <person name="Eisen J.A."/>
            <person name="Darling A.E."/>
            <person name="Facciotti M.T."/>
        </authorList>
    </citation>
    <scope>NUCLEOTIDE SEQUENCE [LARGE SCALE GENOMIC DNA]</scope>
    <source>
        <strain evidence="1 2">DSM 10524</strain>
    </source>
</reference>
<dbReference type="eggNOG" id="arCOG02749">
    <property type="taxonomic scope" value="Archaea"/>
</dbReference>
<name>L9X203_9EURY</name>
<keyword evidence="2" id="KW-1185">Reference proteome</keyword>
<dbReference type="EMBL" id="AOIB01000031">
    <property type="protein sequence ID" value="ELY55486.1"/>
    <property type="molecule type" value="Genomic_DNA"/>
</dbReference>
<evidence type="ECO:0000313" key="2">
    <source>
        <dbReference type="Proteomes" id="UP000011688"/>
    </source>
</evidence>
<proteinExistence type="predicted"/>
<protein>
    <submittedName>
        <fullName evidence="1">Uncharacterized protein</fullName>
    </submittedName>
</protein>
<dbReference type="OrthoDB" id="216728at2157"/>
<sequence length="150" mass="17043">MPVDVESDRWERSTRVDTLEVELERFLRARSGLAYTPAEITESLVETTPGVFPDALLAEDATTASRIALVACRLEKLAWHERLKVHSLDGTLYYTDCEGGQFPVADLERKIPERFIGVEQRIEELDAEVDRLRHALQAPDEEHPDNADLQ</sequence>
<accession>L9X203</accession>
<comment type="caution">
    <text evidence="1">The sequence shown here is derived from an EMBL/GenBank/DDBJ whole genome shotgun (WGS) entry which is preliminary data.</text>
</comment>
<dbReference type="Proteomes" id="UP000011688">
    <property type="component" value="Unassembled WGS sequence"/>
</dbReference>
<gene>
    <name evidence="1" type="ORF">C491_17272</name>
</gene>
<organism evidence="1 2">
    <name type="scientific">Natronococcus amylolyticus DSM 10524</name>
    <dbReference type="NCBI Taxonomy" id="1227497"/>
    <lineage>
        <taxon>Archaea</taxon>
        <taxon>Methanobacteriati</taxon>
        <taxon>Methanobacteriota</taxon>
        <taxon>Stenosarchaea group</taxon>
        <taxon>Halobacteria</taxon>
        <taxon>Halobacteriales</taxon>
        <taxon>Natrialbaceae</taxon>
        <taxon>Natronococcus</taxon>
    </lineage>
</organism>